<accession>A0A135P1X8</accession>
<protein>
    <submittedName>
        <fullName evidence="1">Uncharacterized protein</fullName>
    </submittedName>
</protein>
<dbReference type="STRING" id="2052828.ATO67_07635"/>
<dbReference type="EMBL" id="LNUW01000033">
    <property type="protein sequence ID" value="KXG85420.1"/>
    <property type="molecule type" value="Genomic_DNA"/>
</dbReference>
<sequence>MLMGIGLVKTLCSASDNHQATVRFLSINAASDHHGRSVMRFDHMENQIIRVANFRSPWLDVGDATGCHLLRSKSSKNVT</sequence>
<evidence type="ECO:0000313" key="1">
    <source>
        <dbReference type="EMBL" id="KXG85420.1"/>
    </source>
</evidence>
<gene>
    <name evidence="1" type="ORF">ATO67_07635</name>
</gene>
<keyword evidence="2" id="KW-1185">Reference proteome</keyword>
<proteinExistence type="predicted"/>
<dbReference type="AlphaFoldDB" id="A0A135P1X8"/>
<name>A0A135P1X8_9HYPH</name>
<reference evidence="1 2" key="1">
    <citation type="submission" date="2015-11" db="EMBL/GenBank/DDBJ databases">
        <title>Draft genome sequence of Agrobacterium sp. R89-1.</title>
        <authorList>
            <person name="Zahradnik J."/>
            <person name="Kyslikova E."/>
            <person name="Palyzova A."/>
            <person name="Kyslik P."/>
        </authorList>
    </citation>
    <scope>NUCLEOTIDE SEQUENCE [LARGE SCALE GENOMIC DNA]</scope>
    <source>
        <strain evidence="1 2">R89-1</strain>
    </source>
</reference>
<evidence type="ECO:0000313" key="2">
    <source>
        <dbReference type="Proteomes" id="UP000070498"/>
    </source>
</evidence>
<organism evidence="1 2">
    <name type="scientific">Agrobacterium bohemicum</name>
    <dbReference type="NCBI Taxonomy" id="2052828"/>
    <lineage>
        <taxon>Bacteria</taxon>
        <taxon>Pseudomonadati</taxon>
        <taxon>Pseudomonadota</taxon>
        <taxon>Alphaproteobacteria</taxon>
        <taxon>Hyphomicrobiales</taxon>
        <taxon>Rhizobiaceae</taxon>
        <taxon>Rhizobium/Agrobacterium group</taxon>
        <taxon>Agrobacterium</taxon>
    </lineage>
</organism>
<dbReference type="Proteomes" id="UP000070498">
    <property type="component" value="Unassembled WGS sequence"/>
</dbReference>
<comment type="caution">
    <text evidence="1">The sequence shown here is derived from an EMBL/GenBank/DDBJ whole genome shotgun (WGS) entry which is preliminary data.</text>
</comment>